<dbReference type="InterPro" id="IPR013783">
    <property type="entry name" value="Ig-like_fold"/>
</dbReference>
<feature type="chain" id="PRO_5040240347" description="Hemolin" evidence="9">
    <location>
        <begin position="19"/>
        <end position="1507"/>
    </location>
</feature>
<dbReference type="Pfam" id="PF23560">
    <property type="entry name" value="GBD_Hemicentin"/>
    <property type="match status" value="1"/>
</dbReference>
<evidence type="ECO:0000259" key="11">
    <source>
        <dbReference type="PROSITE" id="PS50835"/>
    </source>
</evidence>
<dbReference type="SMART" id="SM00892">
    <property type="entry name" value="Endonuclease_NS"/>
    <property type="match status" value="1"/>
</dbReference>
<evidence type="ECO:0000313" key="12">
    <source>
        <dbReference type="EMBL" id="CAG9782573.1"/>
    </source>
</evidence>
<feature type="domain" description="Ig-like" evidence="11">
    <location>
        <begin position="1049"/>
        <end position="1128"/>
    </location>
</feature>
<evidence type="ECO:0000256" key="9">
    <source>
        <dbReference type="SAM" id="SignalP"/>
    </source>
</evidence>
<keyword evidence="5" id="KW-0325">Glycoprotein</keyword>
<dbReference type="InterPro" id="IPR007110">
    <property type="entry name" value="Ig-like_dom"/>
</dbReference>
<evidence type="ECO:0000256" key="4">
    <source>
        <dbReference type="ARBA" id="ARBA00023157"/>
    </source>
</evidence>
<dbReference type="Pfam" id="PF25106">
    <property type="entry name" value="VWA_4"/>
    <property type="match status" value="1"/>
</dbReference>
<dbReference type="GO" id="GO:0043025">
    <property type="term" value="C:neuronal cell body"/>
    <property type="evidence" value="ECO:0007669"/>
    <property type="project" value="TreeGrafter"/>
</dbReference>
<comment type="similarity">
    <text evidence="7">Belongs to the hemolin family.</text>
</comment>
<dbReference type="InterPro" id="IPR013098">
    <property type="entry name" value="Ig_I-set"/>
</dbReference>
<sequence length="1507" mass="170026">MCKTVFLLLAIFVAISYGDDKSSLTFVIDDTGSMSDDIAQVKEGVNLIFDTVTNSNVSLIEDFVLVTFNDPHVTFRTATKSKEVFKQQLASITVTGGGDCPEMAMTGIETALSSSKPKSYLYVFTDASAKDYSKLETIQSKAIKDSSQVVFLLTGRCTANDNDPDYQAYYKLAEATSGQVFHLGKQNVKEILHYIAEQIESPKTIITAKKFPPGPGHNLTFPVDPDMKTLIVSESGKEPTIDVRSPDGSVPDTKTVVDLPEVIAIRIDDTIPGNYTAVVGSKSETSVVVTATTSIKFKHGFSVVPPTNIGDTATRPVSDEKTHLSIKLETPDNDKILASVEILDIKENVRHEMPLTLINEKEKFYSTKDFQPPEYLFKIAVKGLDTKTNTTFKRIGPTPIEVQRPIKGVIDAMAPSIKFDGGLKIDAVYNEPLKISCKVRAYPKPDIIWVDNSGTFFPTTVSIVELPYDYISIMSIDKITKNSTYTCKASNTHGDYSKNIDVVTMRKEYFNIIEVPKDTTIEYRKSGKIICNVDAFPPANIAWYSKETKLHTDEFFDISHDGTVLIIRDMLPHLNKSYSCQVKNDDNKETFPFNIILLGFEKPEIEKTPPILHGIKGNNSEIICRIIKGSPKPQIVWYFKAEGNKRFSKLNESGEVLLLRNLDFSNEGVYTCHVSNDAGQDFKEVTLVVDYAPYIDQDKFRVISRHGESTTLKCQVHGVPKPKVSWFHDGIEIFNDREHHIYRDHSLRFKGSLANNGQFVCIASNTVGTASRTVQVDYIVPVAIEPPKVSTFEMNFGDRITLPCQADGYPRPTIKWIFYNTVTKRRITIRPSDNSGSLNLYNLHPQQGGYYSCVARNVDSSANITYHITVLEKPYIHNNNPKKTFTVVTRDLVHVIPCQASGNPKPEITWSKNGLNIAAGTEWYDIQDDGTLVIKNIDEVSAGSYVCKAQNKVGEDSQAFHVIVRPFPDTITPTEIINLQENSTVDLVCNISHTRLDYIRWYKDRKLVSEGELTLRNVKISDAGIYTCRVSTFSESTSKSTRLIVGSAPTFIGDTELTINYEDNIPTFLDCEAFGEPTPEIVWLQNGKQLDSRKMLLEFEMTSDTRGQYQCIVKNIYGTINRTFEIISRECFLNMEEGFMTTQPIMVEPRFLRAPQFEISNGFVRIPTEESLLLYCPSGFSNIPRSEVIATCEGDMNFNIEGRTFKYSELNCQEEVTPLIRRTGSQCSSENTEKVLVGFEIRGEFLEVYEICMDKATNTPVYAKTKIHRSIPDVSSKNDFKWFGDDSSELNFDDIYDCNRQINDISSRLRKWFHFEDRCCFKSRKLVNPRDLIAGISQKTAYTYLNVVPQWSTCGTENWDILEDKIRNLAKSSYDDLVVWTGISEHLTINNAASIAENINLFDATGHQQAVPQYLWKVVQNPATRSSLAIVQVNMPDLTISEAFRHMLCRDICRDIPWMADQLTWRDPTKGFTFCCSLDEFETAFHLENLFGDNRRILHIASLPKLR</sequence>
<feature type="domain" description="Ig-like" evidence="11">
    <location>
        <begin position="516"/>
        <end position="596"/>
    </location>
</feature>
<dbReference type="GO" id="GO:0030424">
    <property type="term" value="C:axon"/>
    <property type="evidence" value="ECO:0007669"/>
    <property type="project" value="TreeGrafter"/>
</dbReference>
<keyword evidence="6" id="KW-0393">Immunoglobulin domain</keyword>
<dbReference type="GO" id="GO:0003676">
    <property type="term" value="F:nucleic acid binding"/>
    <property type="evidence" value="ECO:0007669"/>
    <property type="project" value="InterPro"/>
</dbReference>
<evidence type="ECO:0000256" key="8">
    <source>
        <dbReference type="ARBA" id="ARBA00068688"/>
    </source>
</evidence>
<feature type="domain" description="Ig-like" evidence="11">
    <location>
        <begin position="787"/>
        <end position="865"/>
    </location>
</feature>
<dbReference type="Proteomes" id="UP001153714">
    <property type="component" value="Chromosome 1"/>
</dbReference>
<dbReference type="PANTHER" id="PTHR45080">
    <property type="entry name" value="CONTACTIN 5"/>
    <property type="match status" value="1"/>
</dbReference>
<dbReference type="OrthoDB" id="6019866at2759"/>
<dbReference type="SUPFAM" id="SSF53300">
    <property type="entry name" value="vWA-like"/>
    <property type="match status" value="1"/>
</dbReference>
<proteinExistence type="inferred from homology"/>
<dbReference type="GO" id="GO:0046872">
    <property type="term" value="F:metal ion binding"/>
    <property type="evidence" value="ECO:0007669"/>
    <property type="project" value="InterPro"/>
</dbReference>
<dbReference type="PANTHER" id="PTHR45080:SF8">
    <property type="entry name" value="IG-LIKE DOMAIN-CONTAINING PROTEIN"/>
    <property type="match status" value="1"/>
</dbReference>
<dbReference type="SMART" id="SM00408">
    <property type="entry name" value="IGc2"/>
    <property type="match status" value="8"/>
</dbReference>
<dbReference type="Gene3D" id="2.60.40.10">
    <property type="entry name" value="Immunoglobulins"/>
    <property type="match status" value="8"/>
</dbReference>
<evidence type="ECO:0000256" key="7">
    <source>
        <dbReference type="ARBA" id="ARBA00061228"/>
    </source>
</evidence>
<dbReference type="GO" id="GO:0032991">
    <property type="term" value="C:protein-containing complex"/>
    <property type="evidence" value="ECO:0007669"/>
    <property type="project" value="UniProtKB-ARBA"/>
</dbReference>
<dbReference type="GO" id="GO:0005886">
    <property type="term" value="C:plasma membrane"/>
    <property type="evidence" value="ECO:0007669"/>
    <property type="project" value="TreeGrafter"/>
</dbReference>
<gene>
    <name evidence="12" type="ORF">DIATSA_LOCUS817</name>
</gene>
<dbReference type="FunFam" id="2.60.40.10:FF:000032">
    <property type="entry name" value="palladin isoform X1"/>
    <property type="match status" value="1"/>
</dbReference>
<dbReference type="GO" id="GO:0007156">
    <property type="term" value="P:homophilic cell adhesion via plasma membrane adhesion molecules"/>
    <property type="evidence" value="ECO:0007669"/>
    <property type="project" value="TreeGrafter"/>
</dbReference>
<dbReference type="InterPro" id="IPR001604">
    <property type="entry name" value="Endo_G_ENPP1-like_dom"/>
</dbReference>
<feature type="domain" description="Ig-like" evidence="11">
    <location>
        <begin position="415"/>
        <end position="503"/>
    </location>
</feature>
<dbReference type="SUPFAM" id="SSF48726">
    <property type="entry name" value="Immunoglobulin"/>
    <property type="match status" value="8"/>
</dbReference>
<name>A0A9N9QT12_9NEOP</name>
<dbReference type="PROSITE" id="PS50234">
    <property type="entry name" value="VWFA"/>
    <property type="match status" value="1"/>
</dbReference>
<dbReference type="PROSITE" id="PS50835">
    <property type="entry name" value="IG_LIKE"/>
    <property type="match status" value="8"/>
</dbReference>
<reference evidence="12" key="1">
    <citation type="submission" date="2021-12" db="EMBL/GenBank/DDBJ databases">
        <authorList>
            <person name="King R."/>
        </authorList>
    </citation>
    <scope>NUCLEOTIDE SEQUENCE</scope>
</reference>
<dbReference type="SUPFAM" id="SSF54060">
    <property type="entry name" value="His-Me finger endonucleases"/>
    <property type="match status" value="1"/>
</dbReference>
<dbReference type="InterPro" id="IPR056475">
    <property type="entry name" value="GBD_Hemicentin/VWA7"/>
</dbReference>
<evidence type="ECO:0000256" key="6">
    <source>
        <dbReference type="ARBA" id="ARBA00023319"/>
    </source>
</evidence>
<evidence type="ECO:0000256" key="2">
    <source>
        <dbReference type="ARBA" id="ARBA00022525"/>
    </source>
</evidence>
<evidence type="ECO:0000256" key="1">
    <source>
        <dbReference type="ARBA" id="ARBA00004613"/>
    </source>
</evidence>
<keyword evidence="3 9" id="KW-0732">Signal</keyword>
<dbReference type="CDD" id="cd00198">
    <property type="entry name" value="vWFA"/>
    <property type="match status" value="1"/>
</dbReference>
<dbReference type="InterPro" id="IPR003599">
    <property type="entry name" value="Ig_sub"/>
</dbReference>
<accession>A0A9N9QT12</accession>
<organism evidence="12 13">
    <name type="scientific">Diatraea saccharalis</name>
    <name type="common">sugarcane borer</name>
    <dbReference type="NCBI Taxonomy" id="40085"/>
    <lineage>
        <taxon>Eukaryota</taxon>
        <taxon>Metazoa</taxon>
        <taxon>Ecdysozoa</taxon>
        <taxon>Arthropoda</taxon>
        <taxon>Hexapoda</taxon>
        <taxon>Insecta</taxon>
        <taxon>Pterygota</taxon>
        <taxon>Neoptera</taxon>
        <taxon>Endopterygota</taxon>
        <taxon>Lepidoptera</taxon>
        <taxon>Glossata</taxon>
        <taxon>Ditrysia</taxon>
        <taxon>Pyraloidea</taxon>
        <taxon>Crambidae</taxon>
        <taxon>Crambinae</taxon>
        <taxon>Diatraea</taxon>
    </lineage>
</organism>
<feature type="domain" description="Ig-like" evidence="11">
    <location>
        <begin position="874"/>
        <end position="965"/>
    </location>
</feature>
<dbReference type="InterPro" id="IPR002035">
    <property type="entry name" value="VWF_A"/>
</dbReference>
<feature type="signal peptide" evidence="9">
    <location>
        <begin position="1"/>
        <end position="18"/>
    </location>
</feature>
<dbReference type="SMART" id="SM00409">
    <property type="entry name" value="IG"/>
    <property type="match status" value="7"/>
</dbReference>
<dbReference type="InterPro" id="IPR056861">
    <property type="entry name" value="HMCN1-like_VWA"/>
</dbReference>
<evidence type="ECO:0000259" key="10">
    <source>
        <dbReference type="PROSITE" id="PS50234"/>
    </source>
</evidence>
<dbReference type="Gene3D" id="3.40.570.10">
    <property type="entry name" value="Extracellular Endonuclease, subunit A"/>
    <property type="match status" value="1"/>
</dbReference>
<keyword evidence="2" id="KW-0964">Secreted</keyword>
<feature type="domain" description="VWFA" evidence="10">
    <location>
        <begin position="23"/>
        <end position="199"/>
    </location>
</feature>
<dbReference type="InterPro" id="IPR036179">
    <property type="entry name" value="Ig-like_dom_sf"/>
</dbReference>
<protein>
    <recommendedName>
        <fullName evidence="8">Hemolin</fullName>
    </recommendedName>
</protein>
<dbReference type="InterPro" id="IPR003598">
    <property type="entry name" value="Ig_sub2"/>
</dbReference>
<dbReference type="InterPro" id="IPR050958">
    <property type="entry name" value="Cell_Adh-Cytoskel_Orgn"/>
</dbReference>
<evidence type="ECO:0000313" key="13">
    <source>
        <dbReference type="Proteomes" id="UP001153714"/>
    </source>
</evidence>
<dbReference type="InterPro" id="IPR044925">
    <property type="entry name" value="His-Me_finger_sf"/>
</dbReference>
<comment type="subcellular location">
    <subcellularLocation>
        <location evidence="1">Secreted</location>
    </subcellularLocation>
</comment>
<dbReference type="Pfam" id="PF13895">
    <property type="entry name" value="Ig_2"/>
    <property type="match status" value="1"/>
</dbReference>
<feature type="domain" description="Ig-like" evidence="11">
    <location>
        <begin position="603"/>
        <end position="686"/>
    </location>
</feature>
<dbReference type="GO" id="GO:0008046">
    <property type="term" value="F:axon guidance receptor activity"/>
    <property type="evidence" value="ECO:0007669"/>
    <property type="project" value="TreeGrafter"/>
</dbReference>
<dbReference type="Pfam" id="PF07679">
    <property type="entry name" value="I-set"/>
    <property type="match status" value="4"/>
</dbReference>
<dbReference type="Pfam" id="PF13927">
    <property type="entry name" value="Ig_3"/>
    <property type="match status" value="2"/>
</dbReference>
<dbReference type="EMBL" id="OU893332">
    <property type="protein sequence ID" value="CAG9782573.1"/>
    <property type="molecule type" value="Genomic_DNA"/>
</dbReference>
<feature type="domain" description="Ig-like" evidence="11">
    <location>
        <begin position="693"/>
        <end position="777"/>
    </location>
</feature>
<dbReference type="GO" id="GO:0050808">
    <property type="term" value="P:synapse organization"/>
    <property type="evidence" value="ECO:0007669"/>
    <property type="project" value="TreeGrafter"/>
</dbReference>
<dbReference type="Pfam" id="PF01223">
    <property type="entry name" value="Endonuclease_NS"/>
    <property type="match status" value="1"/>
</dbReference>
<reference evidence="12" key="2">
    <citation type="submission" date="2022-10" db="EMBL/GenBank/DDBJ databases">
        <authorList>
            <consortium name="ENA_rothamsted_submissions"/>
            <consortium name="culmorum"/>
            <person name="King R."/>
        </authorList>
    </citation>
    <scope>NUCLEOTIDE SEQUENCE</scope>
</reference>
<dbReference type="GO" id="GO:0005576">
    <property type="term" value="C:extracellular region"/>
    <property type="evidence" value="ECO:0007669"/>
    <property type="project" value="UniProtKB-SubCell"/>
</dbReference>
<dbReference type="InterPro" id="IPR044929">
    <property type="entry name" value="DNA/RNA_non-sp_Endonuclease_sf"/>
</dbReference>
<dbReference type="GO" id="GO:0016787">
    <property type="term" value="F:hydrolase activity"/>
    <property type="evidence" value="ECO:0007669"/>
    <property type="project" value="InterPro"/>
</dbReference>
<keyword evidence="4" id="KW-1015">Disulfide bond</keyword>
<evidence type="ECO:0000256" key="3">
    <source>
        <dbReference type="ARBA" id="ARBA00022729"/>
    </source>
</evidence>
<dbReference type="InterPro" id="IPR036465">
    <property type="entry name" value="vWFA_dom_sf"/>
</dbReference>
<keyword evidence="13" id="KW-1185">Reference proteome</keyword>
<dbReference type="Gene3D" id="3.40.50.410">
    <property type="entry name" value="von Willebrand factor, type A domain"/>
    <property type="match status" value="1"/>
</dbReference>
<feature type="domain" description="Ig-like" evidence="11">
    <location>
        <begin position="968"/>
        <end position="1045"/>
    </location>
</feature>
<dbReference type="CDD" id="cd00096">
    <property type="entry name" value="Ig"/>
    <property type="match status" value="4"/>
</dbReference>
<evidence type="ECO:0000256" key="5">
    <source>
        <dbReference type="ARBA" id="ARBA00023180"/>
    </source>
</evidence>